<reference evidence="1 2" key="1">
    <citation type="journal article" date="2019" name="Genome Biol. Evol.">
        <title>Insights into the evolution of the New World diploid cottons (Gossypium, subgenus Houzingenia) based on genome sequencing.</title>
        <authorList>
            <person name="Grover C.E."/>
            <person name="Arick M.A. 2nd"/>
            <person name="Thrash A."/>
            <person name="Conover J.L."/>
            <person name="Sanders W.S."/>
            <person name="Peterson D.G."/>
            <person name="Frelichowski J.E."/>
            <person name="Scheffler J.A."/>
            <person name="Scheffler B.E."/>
            <person name="Wendel J.F."/>
        </authorList>
    </citation>
    <scope>NUCLEOTIDE SEQUENCE [LARGE SCALE GENOMIC DNA]</scope>
    <source>
        <strain evidence="1">8</strain>
        <tissue evidence="1">Leaf</tissue>
    </source>
</reference>
<accession>A0A7J8Q341</accession>
<organism evidence="1 2">
    <name type="scientific">Gossypium raimondii</name>
    <name type="common">Peruvian cotton</name>
    <name type="synonym">Gossypium klotzschianum subsp. raimondii</name>
    <dbReference type="NCBI Taxonomy" id="29730"/>
    <lineage>
        <taxon>Eukaryota</taxon>
        <taxon>Viridiplantae</taxon>
        <taxon>Streptophyta</taxon>
        <taxon>Embryophyta</taxon>
        <taxon>Tracheophyta</taxon>
        <taxon>Spermatophyta</taxon>
        <taxon>Magnoliopsida</taxon>
        <taxon>eudicotyledons</taxon>
        <taxon>Gunneridae</taxon>
        <taxon>Pentapetalae</taxon>
        <taxon>rosids</taxon>
        <taxon>malvids</taxon>
        <taxon>Malvales</taxon>
        <taxon>Malvaceae</taxon>
        <taxon>Malvoideae</taxon>
        <taxon>Gossypium</taxon>
    </lineage>
</organism>
<name>A0A7J8Q341_GOSRA</name>
<dbReference type="EMBL" id="JABEZZ010000009">
    <property type="protein sequence ID" value="MBA0595660.1"/>
    <property type="molecule type" value="Genomic_DNA"/>
</dbReference>
<comment type="caution">
    <text evidence="1">The sequence shown here is derived from an EMBL/GenBank/DDBJ whole genome shotgun (WGS) entry which is preliminary data.</text>
</comment>
<proteinExistence type="predicted"/>
<gene>
    <name evidence="1" type="ORF">Gorai_012520</name>
</gene>
<dbReference type="AlphaFoldDB" id="A0A7J8Q341"/>
<dbReference type="Proteomes" id="UP000593578">
    <property type="component" value="Unassembled WGS sequence"/>
</dbReference>
<protein>
    <submittedName>
        <fullName evidence="1">Uncharacterized protein</fullName>
    </submittedName>
</protein>
<sequence>MWHPGEQLQLEFQYEMVHVLATIPQLSFPAPKGRDWIMSLKMICRRMQ</sequence>
<evidence type="ECO:0000313" key="1">
    <source>
        <dbReference type="EMBL" id="MBA0595660.1"/>
    </source>
</evidence>
<evidence type="ECO:0000313" key="2">
    <source>
        <dbReference type="Proteomes" id="UP000593578"/>
    </source>
</evidence>